<feature type="compositionally biased region" description="Polar residues" evidence="1">
    <location>
        <begin position="63"/>
        <end position="77"/>
    </location>
</feature>
<protein>
    <submittedName>
        <fullName evidence="2">Uncharacterized protein</fullName>
    </submittedName>
</protein>
<sequence length="83" mass="9477">MKRREIILTEQFSAVLEELSKKIPAVDESDALYLNGEVIEYSDQETDSKTDVEDNPVHEEYSDSNSTTKLRTSIHSTSDLKKQ</sequence>
<keyword evidence="3" id="KW-1185">Reference proteome</keyword>
<organism evidence="2 3">
    <name type="scientific">Araneus ventricosus</name>
    <name type="common">Orbweaver spider</name>
    <name type="synonym">Epeira ventricosa</name>
    <dbReference type="NCBI Taxonomy" id="182803"/>
    <lineage>
        <taxon>Eukaryota</taxon>
        <taxon>Metazoa</taxon>
        <taxon>Ecdysozoa</taxon>
        <taxon>Arthropoda</taxon>
        <taxon>Chelicerata</taxon>
        <taxon>Arachnida</taxon>
        <taxon>Araneae</taxon>
        <taxon>Araneomorphae</taxon>
        <taxon>Entelegynae</taxon>
        <taxon>Araneoidea</taxon>
        <taxon>Araneidae</taxon>
        <taxon>Araneus</taxon>
    </lineage>
</organism>
<comment type="caution">
    <text evidence="2">The sequence shown here is derived from an EMBL/GenBank/DDBJ whole genome shotgun (WGS) entry which is preliminary data.</text>
</comment>
<feature type="compositionally biased region" description="Basic and acidic residues" evidence="1">
    <location>
        <begin position="46"/>
        <end position="61"/>
    </location>
</feature>
<evidence type="ECO:0000256" key="1">
    <source>
        <dbReference type="SAM" id="MobiDB-lite"/>
    </source>
</evidence>
<accession>A0A4Y2MML4</accession>
<dbReference type="EMBL" id="BGPR01007537">
    <property type="protein sequence ID" value="GBN27634.1"/>
    <property type="molecule type" value="Genomic_DNA"/>
</dbReference>
<gene>
    <name evidence="2" type="ORF">AVEN_33130_1</name>
</gene>
<name>A0A4Y2MML4_ARAVE</name>
<evidence type="ECO:0000313" key="2">
    <source>
        <dbReference type="EMBL" id="GBN27634.1"/>
    </source>
</evidence>
<proteinExistence type="predicted"/>
<evidence type="ECO:0000313" key="3">
    <source>
        <dbReference type="Proteomes" id="UP000499080"/>
    </source>
</evidence>
<dbReference type="AlphaFoldDB" id="A0A4Y2MML4"/>
<reference evidence="2 3" key="1">
    <citation type="journal article" date="2019" name="Sci. Rep.">
        <title>Orb-weaving spider Araneus ventricosus genome elucidates the spidroin gene catalogue.</title>
        <authorList>
            <person name="Kono N."/>
            <person name="Nakamura H."/>
            <person name="Ohtoshi R."/>
            <person name="Moran D.A.P."/>
            <person name="Shinohara A."/>
            <person name="Yoshida Y."/>
            <person name="Fujiwara M."/>
            <person name="Mori M."/>
            <person name="Tomita M."/>
            <person name="Arakawa K."/>
        </authorList>
    </citation>
    <scope>NUCLEOTIDE SEQUENCE [LARGE SCALE GENOMIC DNA]</scope>
</reference>
<dbReference type="Proteomes" id="UP000499080">
    <property type="component" value="Unassembled WGS sequence"/>
</dbReference>
<feature type="region of interest" description="Disordered" evidence="1">
    <location>
        <begin position="42"/>
        <end position="83"/>
    </location>
</feature>